<dbReference type="AlphaFoldDB" id="A0A0F9AJL4"/>
<gene>
    <name evidence="2" type="ORF">LCGC14_2642260</name>
</gene>
<protein>
    <submittedName>
        <fullName evidence="2">Uncharacterized protein</fullName>
    </submittedName>
</protein>
<evidence type="ECO:0000313" key="2">
    <source>
        <dbReference type="EMBL" id="KKK98485.1"/>
    </source>
</evidence>
<reference evidence="2" key="1">
    <citation type="journal article" date="2015" name="Nature">
        <title>Complex archaea that bridge the gap between prokaryotes and eukaryotes.</title>
        <authorList>
            <person name="Spang A."/>
            <person name="Saw J.H."/>
            <person name="Jorgensen S.L."/>
            <person name="Zaremba-Niedzwiedzka K."/>
            <person name="Martijn J."/>
            <person name="Lind A.E."/>
            <person name="van Eijk R."/>
            <person name="Schleper C."/>
            <person name="Guy L."/>
            <person name="Ettema T.J."/>
        </authorList>
    </citation>
    <scope>NUCLEOTIDE SEQUENCE</scope>
</reference>
<name>A0A0F9AJL4_9ZZZZ</name>
<comment type="caution">
    <text evidence="2">The sequence shown here is derived from an EMBL/GenBank/DDBJ whole genome shotgun (WGS) entry which is preliminary data.</text>
</comment>
<feature type="non-terminal residue" evidence="2">
    <location>
        <position position="56"/>
    </location>
</feature>
<dbReference type="EMBL" id="LAZR01045596">
    <property type="protein sequence ID" value="KKK98485.1"/>
    <property type="molecule type" value="Genomic_DNA"/>
</dbReference>
<keyword evidence="1" id="KW-1133">Transmembrane helix</keyword>
<keyword evidence="1" id="KW-0472">Membrane</keyword>
<evidence type="ECO:0000256" key="1">
    <source>
        <dbReference type="SAM" id="Phobius"/>
    </source>
</evidence>
<proteinExistence type="predicted"/>
<organism evidence="2">
    <name type="scientific">marine sediment metagenome</name>
    <dbReference type="NCBI Taxonomy" id="412755"/>
    <lineage>
        <taxon>unclassified sequences</taxon>
        <taxon>metagenomes</taxon>
        <taxon>ecological metagenomes</taxon>
    </lineage>
</organism>
<accession>A0A0F9AJL4</accession>
<feature type="transmembrane region" description="Helical" evidence="1">
    <location>
        <begin position="20"/>
        <end position="39"/>
    </location>
</feature>
<keyword evidence="1" id="KW-0812">Transmembrane</keyword>
<sequence length="56" mass="6316">MVGQSVVVHGDAVLFRVRLLFLMRVWCFIPIPVVVRLGIEVRVARIVVLLALVCML</sequence>